<dbReference type="Proteomes" id="UP001324287">
    <property type="component" value="Chromosome"/>
</dbReference>
<dbReference type="SUPFAM" id="SSF52540">
    <property type="entry name" value="P-loop containing nucleoside triphosphate hydrolases"/>
    <property type="match status" value="1"/>
</dbReference>
<protein>
    <submittedName>
        <fullName evidence="1">AAA family ATPase</fullName>
    </submittedName>
</protein>
<dbReference type="RefSeq" id="WP_324276363.1">
    <property type="nucleotide sequence ID" value="NZ_CP141261.1"/>
</dbReference>
<name>A0ABZ1B2R6_9ACTN</name>
<accession>A0ABZ1B2R6</accession>
<dbReference type="Gene3D" id="3.40.50.300">
    <property type="entry name" value="P-loop containing nucleotide triphosphate hydrolases"/>
    <property type="match status" value="1"/>
</dbReference>
<dbReference type="InterPro" id="IPR027417">
    <property type="entry name" value="P-loop_NTPase"/>
</dbReference>
<gene>
    <name evidence="1" type="ORF">U6N30_04855</name>
</gene>
<dbReference type="EMBL" id="CP141261">
    <property type="protein sequence ID" value="WRL65039.1"/>
    <property type="molecule type" value="Genomic_DNA"/>
</dbReference>
<evidence type="ECO:0000313" key="1">
    <source>
        <dbReference type="EMBL" id="WRL65039.1"/>
    </source>
</evidence>
<proteinExistence type="predicted"/>
<evidence type="ECO:0000313" key="2">
    <source>
        <dbReference type="Proteomes" id="UP001324287"/>
    </source>
</evidence>
<reference evidence="1 2" key="1">
    <citation type="submission" date="2023-12" db="EMBL/GenBank/DDBJ databases">
        <title>Blastococcus brunescens sp. nov., an actonobacterium isolated from sandstone collected in sahara desert.</title>
        <authorList>
            <person name="Gtari M."/>
            <person name="Ghodhbane F."/>
        </authorList>
    </citation>
    <scope>NUCLEOTIDE SEQUENCE [LARGE SCALE GENOMIC DNA]</scope>
    <source>
        <strain evidence="1 2">BMG 8361</strain>
    </source>
</reference>
<organism evidence="1 2">
    <name type="scientific">Blastococcus brunescens</name>
    <dbReference type="NCBI Taxonomy" id="1564165"/>
    <lineage>
        <taxon>Bacteria</taxon>
        <taxon>Bacillati</taxon>
        <taxon>Actinomycetota</taxon>
        <taxon>Actinomycetes</taxon>
        <taxon>Geodermatophilales</taxon>
        <taxon>Geodermatophilaceae</taxon>
        <taxon>Blastococcus</taxon>
    </lineage>
</organism>
<dbReference type="Pfam" id="PF13245">
    <property type="entry name" value="AAA_19"/>
    <property type="match status" value="1"/>
</dbReference>
<keyword evidence="2" id="KW-1185">Reference proteome</keyword>
<sequence>MVSRSPLVAVDGVGQGAPLRLADGALWLDRYWRQEASVAEDLIRRTASPPVVDAARLRAVLTRLWPQPGAHDQRHAAAVSVLSRIAVVGGGPGTGKTTTVARLVAALRALADPEQAPRLALAAPTGKAAARLKEAVDEAASSDEVLEGPTGNCCDRPRRRPCTGCSVSAPGRLAFGTTGATRCRWTWSSSTRRRWCR</sequence>